<gene>
    <name evidence="7" type="ORF">KFK09_016487</name>
</gene>
<dbReference type="SMR" id="A0A8T3B0T5"/>
<protein>
    <recommendedName>
        <fullName evidence="6">TF-B3 domain-containing protein</fullName>
    </recommendedName>
</protein>
<keyword evidence="5" id="KW-0539">Nucleus</keyword>
<dbReference type="InterPro" id="IPR044837">
    <property type="entry name" value="REM16-like"/>
</dbReference>
<evidence type="ECO:0000256" key="2">
    <source>
        <dbReference type="ARBA" id="ARBA00023015"/>
    </source>
</evidence>
<dbReference type="Gene3D" id="2.40.330.10">
    <property type="entry name" value="DNA-binding pseudobarrel domain"/>
    <property type="match status" value="2"/>
</dbReference>
<dbReference type="GO" id="GO:0005634">
    <property type="term" value="C:nucleus"/>
    <property type="evidence" value="ECO:0007669"/>
    <property type="project" value="UniProtKB-SubCell"/>
</dbReference>
<feature type="domain" description="TF-B3" evidence="6">
    <location>
        <begin position="272"/>
        <end position="368"/>
    </location>
</feature>
<dbReference type="Pfam" id="PF02362">
    <property type="entry name" value="B3"/>
    <property type="match status" value="2"/>
</dbReference>
<keyword evidence="3" id="KW-0238">DNA-binding</keyword>
<evidence type="ECO:0000259" key="6">
    <source>
        <dbReference type="PROSITE" id="PS50863"/>
    </source>
</evidence>
<dbReference type="PANTHER" id="PTHR31391:SF70">
    <property type="entry name" value="B3 DOMAIN-CONTAINING PROTEIN OS03G0622200"/>
    <property type="match status" value="1"/>
</dbReference>
<comment type="caution">
    <text evidence="7">The sequence shown here is derived from an EMBL/GenBank/DDBJ whole genome shotgun (WGS) entry which is preliminary data.</text>
</comment>
<evidence type="ECO:0000313" key="8">
    <source>
        <dbReference type="Proteomes" id="UP000829196"/>
    </source>
</evidence>
<accession>A0A8T3B0T5</accession>
<dbReference type="GO" id="GO:0003677">
    <property type="term" value="F:DNA binding"/>
    <property type="evidence" value="ECO:0007669"/>
    <property type="project" value="UniProtKB-KW"/>
</dbReference>
<evidence type="ECO:0000313" key="7">
    <source>
        <dbReference type="EMBL" id="KAI0501542.1"/>
    </source>
</evidence>
<dbReference type="PROSITE" id="PS50863">
    <property type="entry name" value="B3"/>
    <property type="match status" value="2"/>
</dbReference>
<dbReference type="EMBL" id="JAGYWB010000012">
    <property type="protein sequence ID" value="KAI0501542.1"/>
    <property type="molecule type" value="Genomic_DNA"/>
</dbReference>
<name>A0A8T3B0T5_DENNO</name>
<keyword evidence="8" id="KW-1185">Reference proteome</keyword>
<evidence type="ECO:0000256" key="5">
    <source>
        <dbReference type="ARBA" id="ARBA00023242"/>
    </source>
</evidence>
<organism evidence="7 8">
    <name type="scientific">Dendrobium nobile</name>
    <name type="common">Orchid</name>
    <dbReference type="NCBI Taxonomy" id="94219"/>
    <lineage>
        <taxon>Eukaryota</taxon>
        <taxon>Viridiplantae</taxon>
        <taxon>Streptophyta</taxon>
        <taxon>Embryophyta</taxon>
        <taxon>Tracheophyta</taxon>
        <taxon>Spermatophyta</taxon>
        <taxon>Magnoliopsida</taxon>
        <taxon>Liliopsida</taxon>
        <taxon>Asparagales</taxon>
        <taxon>Orchidaceae</taxon>
        <taxon>Epidendroideae</taxon>
        <taxon>Malaxideae</taxon>
        <taxon>Dendrobiinae</taxon>
        <taxon>Dendrobium</taxon>
    </lineage>
</organism>
<dbReference type="OrthoDB" id="1666376at2759"/>
<evidence type="ECO:0000256" key="1">
    <source>
        <dbReference type="ARBA" id="ARBA00004123"/>
    </source>
</evidence>
<keyword evidence="2" id="KW-0805">Transcription regulation</keyword>
<reference evidence="7" key="1">
    <citation type="journal article" date="2022" name="Front. Genet.">
        <title>Chromosome-Scale Assembly of the Dendrobium nobile Genome Provides Insights Into the Molecular Mechanism of the Biosynthesis of the Medicinal Active Ingredient of Dendrobium.</title>
        <authorList>
            <person name="Xu Q."/>
            <person name="Niu S.-C."/>
            <person name="Li K.-L."/>
            <person name="Zheng P.-J."/>
            <person name="Zhang X.-J."/>
            <person name="Jia Y."/>
            <person name="Liu Y."/>
            <person name="Niu Y.-X."/>
            <person name="Yu L.-H."/>
            <person name="Chen D.-F."/>
            <person name="Zhang G.-Q."/>
        </authorList>
    </citation>
    <scope>NUCLEOTIDE SEQUENCE</scope>
    <source>
        <tissue evidence="7">Leaf</tissue>
    </source>
</reference>
<dbReference type="Proteomes" id="UP000829196">
    <property type="component" value="Unassembled WGS sequence"/>
</dbReference>
<dbReference type="SMART" id="SM01019">
    <property type="entry name" value="B3"/>
    <property type="match status" value="2"/>
</dbReference>
<proteinExistence type="predicted"/>
<sequence length="368" mass="42739">MGMECRYCEKWKEQCRKFEEHFYWGHVDVRRMHFSKFMTGDFSKCMVIPKKFIENFNGELLETVELKAPSGDIWHVELKKTNDGVVLDCGWKYFVEAYGIQENDTLVFKYDGCSSFLVLMFEQSGCEKPASHRLKKGDPMDNLCAIPSVKRARNDSSLSSYRHTEQEQPIIAQHRNSRGNRSAEKNHVRVRKNSRRIYRPKNPLVASRKKKAEREDEKCIIKAIEIPANEVSLDELCSANMYFVSRKAGMSDAVKKKLLSFAKSIQTDKPSFVSIMVPCSIVKRFYMTIPIAFAMEYLPRTSNRVFLRVPDEQRLWQVHCLVQARSVGFTSGWKNFVRGNHLKIGDICLFELLETQKDILLAVHINRI</sequence>
<dbReference type="CDD" id="cd10017">
    <property type="entry name" value="B3_DNA"/>
    <property type="match status" value="2"/>
</dbReference>
<dbReference type="InterPro" id="IPR003340">
    <property type="entry name" value="B3_DNA-bd"/>
</dbReference>
<dbReference type="SUPFAM" id="SSF101936">
    <property type="entry name" value="DNA-binding pseudobarrel domain"/>
    <property type="match status" value="2"/>
</dbReference>
<dbReference type="AlphaFoldDB" id="A0A8T3B0T5"/>
<dbReference type="InterPro" id="IPR015300">
    <property type="entry name" value="DNA-bd_pseudobarrel_sf"/>
</dbReference>
<comment type="subcellular location">
    <subcellularLocation>
        <location evidence="1">Nucleus</location>
    </subcellularLocation>
</comment>
<feature type="domain" description="TF-B3" evidence="6">
    <location>
        <begin position="31"/>
        <end position="124"/>
    </location>
</feature>
<keyword evidence="4" id="KW-0804">Transcription</keyword>
<dbReference type="PANTHER" id="PTHR31391">
    <property type="entry name" value="B3 DOMAIN-CONTAINING PROTEIN OS11G0197600-RELATED"/>
    <property type="match status" value="1"/>
</dbReference>
<evidence type="ECO:0000256" key="4">
    <source>
        <dbReference type="ARBA" id="ARBA00023163"/>
    </source>
</evidence>
<evidence type="ECO:0000256" key="3">
    <source>
        <dbReference type="ARBA" id="ARBA00023125"/>
    </source>
</evidence>